<evidence type="ECO:0000259" key="4">
    <source>
        <dbReference type="Pfam" id="PF00195"/>
    </source>
</evidence>
<comment type="similarity">
    <text evidence="1">Belongs to the thiolase-like superfamily. Chalcone/stilbene synthases family.</text>
</comment>
<dbReference type="PANTHER" id="PTHR11877">
    <property type="entry name" value="HYDROXYMETHYLGLUTARYL-COA SYNTHASE"/>
    <property type="match status" value="1"/>
</dbReference>
<dbReference type="OrthoDB" id="9786288at2"/>
<dbReference type="GO" id="GO:0030639">
    <property type="term" value="P:polyketide biosynthetic process"/>
    <property type="evidence" value="ECO:0007669"/>
    <property type="project" value="TreeGrafter"/>
</dbReference>
<dbReference type="InterPro" id="IPR011141">
    <property type="entry name" value="Polyketide_synthase_type-III"/>
</dbReference>
<reference evidence="6 7" key="1">
    <citation type="submission" date="2017-08" db="EMBL/GenBank/DDBJ databases">
        <title>Draft Genome Sequence of Loktanella cinnabarina Strain XM1, Isolated from Coastal Surface Water.</title>
        <authorList>
            <person name="Ma R."/>
            <person name="Wang J."/>
            <person name="Wang Q."/>
            <person name="Ma Z."/>
            <person name="Li J."/>
            <person name="Chen L."/>
        </authorList>
    </citation>
    <scope>NUCLEOTIDE SEQUENCE [LARGE SCALE GENOMIC DNA]</scope>
    <source>
        <strain evidence="6 7">XM1</strain>
    </source>
</reference>
<dbReference type="SUPFAM" id="SSF53901">
    <property type="entry name" value="Thiolase-like"/>
    <property type="match status" value="1"/>
</dbReference>
<evidence type="ECO:0000313" key="7">
    <source>
        <dbReference type="Proteomes" id="UP000221860"/>
    </source>
</evidence>
<dbReference type="PANTHER" id="PTHR11877:SF46">
    <property type="entry name" value="TYPE III POLYKETIDE SYNTHASE A"/>
    <property type="match status" value="1"/>
</dbReference>
<feature type="domain" description="Chalcone/stilbene synthase N-terminal" evidence="4">
    <location>
        <begin position="50"/>
        <end position="226"/>
    </location>
</feature>
<evidence type="ECO:0000256" key="1">
    <source>
        <dbReference type="ARBA" id="ARBA00005531"/>
    </source>
</evidence>
<keyword evidence="7" id="KW-1185">Reference proteome</keyword>
<accession>A0A2G1MFV6</accession>
<keyword evidence="2" id="KW-0808">Transferase</keyword>
<name>A0A2G1MFV6_9RHOB</name>
<organism evidence="6 7">
    <name type="scientific">Limimaricola cinnabarinus</name>
    <dbReference type="NCBI Taxonomy" id="1125964"/>
    <lineage>
        <taxon>Bacteria</taxon>
        <taxon>Pseudomonadati</taxon>
        <taxon>Pseudomonadota</taxon>
        <taxon>Alphaproteobacteria</taxon>
        <taxon>Rhodobacterales</taxon>
        <taxon>Paracoccaceae</taxon>
        <taxon>Limimaricola</taxon>
    </lineage>
</organism>
<evidence type="ECO:0000313" key="6">
    <source>
        <dbReference type="EMBL" id="PHP27639.1"/>
    </source>
</evidence>
<dbReference type="InterPro" id="IPR016039">
    <property type="entry name" value="Thiolase-like"/>
</dbReference>
<dbReference type="Gene3D" id="3.40.47.10">
    <property type="match status" value="2"/>
</dbReference>
<dbReference type="Proteomes" id="UP000221860">
    <property type="component" value="Unassembled WGS sequence"/>
</dbReference>
<feature type="domain" description="Chalcone/stilbene synthase C-terminal" evidence="5">
    <location>
        <begin position="242"/>
        <end position="363"/>
    </location>
</feature>
<feature type="active site" description="Acyl-thioester intermediate" evidence="3">
    <location>
        <position position="164"/>
    </location>
</feature>
<proteinExistence type="inferred from homology"/>
<dbReference type="InterPro" id="IPR012328">
    <property type="entry name" value="Chalcone/stilbene_synt_C"/>
</dbReference>
<protein>
    <submittedName>
        <fullName evidence="6">Type III polyketide synthase</fullName>
    </submittedName>
</protein>
<dbReference type="EMBL" id="NQWH01000012">
    <property type="protein sequence ID" value="PHP27639.1"/>
    <property type="molecule type" value="Genomic_DNA"/>
</dbReference>
<evidence type="ECO:0000256" key="2">
    <source>
        <dbReference type="ARBA" id="ARBA00022679"/>
    </source>
</evidence>
<dbReference type="Pfam" id="PF00195">
    <property type="entry name" value="Chal_sti_synt_N"/>
    <property type="match status" value="1"/>
</dbReference>
<dbReference type="GO" id="GO:0016747">
    <property type="term" value="F:acyltransferase activity, transferring groups other than amino-acyl groups"/>
    <property type="evidence" value="ECO:0007669"/>
    <property type="project" value="InterPro"/>
</dbReference>
<dbReference type="CDD" id="cd00831">
    <property type="entry name" value="CHS_like"/>
    <property type="match status" value="1"/>
</dbReference>
<gene>
    <name evidence="6" type="ORF">CJ301_09570</name>
</gene>
<evidence type="ECO:0000259" key="5">
    <source>
        <dbReference type="Pfam" id="PF02797"/>
    </source>
</evidence>
<evidence type="ECO:0000256" key="3">
    <source>
        <dbReference type="PIRSR" id="PIRSR000451-1"/>
    </source>
</evidence>
<sequence>MPLVSGRPLPETALSQAHVNRISTAVPGNEIHGFFRQFAAASLRDQPREQKLFLKMSEKSGIERRHSCIETAEDAAGPVVDRAGMFRRGAFPGTGERMDFYEAHAADLAMRAIGGLELDDPSAITHLVVASCTGMSAPGLDLQILRRLGLDPSVERTLIGFMGCYAAISALKAARHIVRSEPDAKVLVVNCELCTLHLKETTDLEQLLTFSIWGDGASAALVTAEPTGLRLDGFRALLAGDADELMTWNVRDDGFDMVLSGRVPATIQSVLGAHRGEILGNRDVDEIDLWAVHPGGRSVLDAIQKTLDLAPEALAPSREVLRDNGNMSSATVMFVLEKMLADGRPGQQGIGMAFGPGLTAETMSFGVAA</sequence>
<dbReference type="Pfam" id="PF02797">
    <property type="entry name" value="Chal_sti_synt_C"/>
    <property type="match status" value="1"/>
</dbReference>
<comment type="caution">
    <text evidence="6">The sequence shown here is derived from an EMBL/GenBank/DDBJ whole genome shotgun (WGS) entry which is preliminary data.</text>
</comment>
<dbReference type="InterPro" id="IPR001099">
    <property type="entry name" value="Chalcone/stilbene_synt_N"/>
</dbReference>
<dbReference type="AlphaFoldDB" id="A0A2G1MFV6"/>
<dbReference type="PIRSF" id="PIRSF000451">
    <property type="entry name" value="PKS_III"/>
    <property type="match status" value="1"/>
</dbReference>